<dbReference type="InterPro" id="IPR036005">
    <property type="entry name" value="Creatinase/aminopeptidase-like"/>
</dbReference>
<dbReference type="InterPro" id="IPR001714">
    <property type="entry name" value="Pept_M24_MAP"/>
</dbReference>
<dbReference type="ExpressionAtlas" id="A0A6I8UG42">
    <property type="expression patterns" value="baseline"/>
</dbReference>
<reference evidence="8" key="1">
    <citation type="submission" date="2025-08" db="UniProtKB">
        <authorList>
            <consortium name="RefSeq"/>
        </authorList>
    </citation>
    <scope>IDENTIFICATION</scope>
    <source>
        <strain evidence="8">MV-25-SWS-2005</strain>
        <tissue evidence="8">Whole body</tissue>
    </source>
</reference>
<evidence type="ECO:0000256" key="3">
    <source>
        <dbReference type="ARBA" id="ARBA00022723"/>
    </source>
</evidence>
<dbReference type="PANTHER" id="PTHR43226">
    <property type="entry name" value="XAA-PRO AMINOPEPTIDASE 3"/>
    <property type="match status" value="1"/>
</dbReference>
<evidence type="ECO:0000259" key="6">
    <source>
        <dbReference type="SMART" id="SM01011"/>
    </source>
</evidence>
<sequence>MIALKNLARCAPKRGRSLAEISKFHQPQRCNSQASSTKDNATTNGTSGLVNLLNKLDGPRLGQPTCVSHPHLILPHELVPGLTLAEFQQRRIELMQKIQSYASTFGDNYNGRSTKNHMLIVGAASKKYMSGKIPYVFRQNSDFYYLTGCLEPDSVLVMTIDQGSNVESMLFMRPKDAHAELWDGPRTGPELSVPLFGVTEAHSLSQFETILGKLVTGLKPHFWFDLKSCDLQHVKDGVIKTGSTENIQLLPVHTFLEAMRLLKSPAEMDLMRRTCHIAAQSINEVMAETRPGQSEHHLFASVDFKCRQRNASFLAYPPVVAAGRNATIIHYVDNSQLLQPQDLVLMDAGCEYGGYTSDITRTWPASGTFTDPQRTLYEMVSTLQSDIIGMIGSTGGETLDQLFQSTCYRLGKYLQEIGLVSRASDDYKTVVSQGYRFCPHHVSHYLGMDVHDTPNIPRSKPLEPGMVFTVEPGVYIGEDCTDVPAEFRGIGIRIEDDLLISQDGVVEVLTAGCIKDRQRLEHLCRQASVETDSVSASASDSA</sequence>
<feature type="domain" description="Aminopeptidase P N-terminal" evidence="6">
    <location>
        <begin position="82"/>
        <end position="232"/>
    </location>
</feature>
<dbReference type="SUPFAM" id="SSF55920">
    <property type="entry name" value="Creatinase/aminopeptidase"/>
    <property type="match status" value="1"/>
</dbReference>
<dbReference type="InterPro" id="IPR029149">
    <property type="entry name" value="Creatin/AminoP/Spt16_N"/>
</dbReference>
<dbReference type="GO" id="GO:0005739">
    <property type="term" value="C:mitochondrion"/>
    <property type="evidence" value="ECO:0007669"/>
    <property type="project" value="TreeGrafter"/>
</dbReference>
<evidence type="ECO:0000313" key="8">
    <source>
        <dbReference type="RefSeq" id="XP_001354943.3"/>
    </source>
</evidence>
<dbReference type="InterPro" id="IPR052433">
    <property type="entry name" value="X-Pro_dipept-like"/>
</dbReference>
<keyword evidence="5" id="KW-0464">Manganese</keyword>
<comment type="cofactor">
    <cofactor evidence="1">
        <name>Mn(2+)</name>
        <dbReference type="ChEBI" id="CHEBI:29035"/>
    </cofactor>
</comment>
<evidence type="ECO:0000256" key="2">
    <source>
        <dbReference type="ARBA" id="ARBA00008766"/>
    </source>
</evidence>
<evidence type="ECO:0000256" key="1">
    <source>
        <dbReference type="ARBA" id="ARBA00001936"/>
    </source>
</evidence>
<dbReference type="InterPro" id="IPR007865">
    <property type="entry name" value="Aminopep_P_N"/>
</dbReference>
<dbReference type="GO" id="GO:0070006">
    <property type="term" value="F:metalloaminopeptidase activity"/>
    <property type="evidence" value="ECO:0007669"/>
    <property type="project" value="InterPro"/>
</dbReference>
<dbReference type="PRINTS" id="PR00599">
    <property type="entry name" value="MAPEPTIDASE"/>
</dbReference>
<gene>
    <name evidence="8" type="primary">LOC4814681</name>
</gene>
<keyword evidence="4" id="KW-0378">Hydrolase</keyword>
<evidence type="ECO:0000313" key="7">
    <source>
        <dbReference type="Proteomes" id="UP000001819"/>
    </source>
</evidence>
<dbReference type="SUPFAM" id="SSF53092">
    <property type="entry name" value="Creatinase/prolidase N-terminal domain"/>
    <property type="match status" value="1"/>
</dbReference>
<dbReference type="AlphaFoldDB" id="A0A6I8UG42"/>
<dbReference type="SMART" id="SM01011">
    <property type="entry name" value="AMP_N"/>
    <property type="match status" value="1"/>
</dbReference>
<dbReference type="GO" id="GO:0030145">
    <property type="term" value="F:manganese ion binding"/>
    <property type="evidence" value="ECO:0007669"/>
    <property type="project" value="InterPro"/>
</dbReference>
<dbReference type="FunCoup" id="A0A6I8UG42">
    <property type="interactions" value="1085"/>
</dbReference>
<dbReference type="Gene3D" id="3.90.230.10">
    <property type="entry name" value="Creatinase/methionine aminopeptidase superfamily"/>
    <property type="match status" value="1"/>
</dbReference>
<dbReference type="InterPro" id="IPR000994">
    <property type="entry name" value="Pept_M24"/>
</dbReference>
<keyword evidence="3" id="KW-0479">Metal-binding</keyword>
<evidence type="ECO:0000256" key="5">
    <source>
        <dbReference type="ARBA" id="ARBA00023211"/>
    </source>
</evidence>
<dbReference type="GO" id="GO:0006508">
    <property type="term" value="P:proteolysis"/>
    <property type="evidence" value="ECO:0007669"/>
    <property type="project" value="TreeGrafter"/>
</dbReference>
<dbReference type="Gene3D" id="3.40.350.10">
    <property type="entry name" value="Creatinase/prolidase N-terminal domain"/>
    <property type="match status" value="1"/>
</dbReference>
<dbReference type="KEGG" id="dpo:4814681"/>
<dbReference type="CDD" id="cd01087">
    <property type="entry name" value="Prolidase"/>
    <property type="match status" value="1"/>
</dbReference>
<keyword evidence="8" id="KW-0031">Aminopeptidase</keyword>
<dbReference type="Pfam" id="PF05195">
    <property type="entry name" value="AMP_N"/>
    <property type="match status" value="1"/>
</dbReference>
<organism evidence="7 8">
    <name type="scientific">Drosophila pseudoobscura pseudoobscura</name>
    <name type="common">Fruit fly</name>
    <dbReference type="NCBI Taxonomy" id="46245"/>
    <lineage>
        <taxon>Eukaryota</taxon>
        <taxon>Metazoa</taxon>
        <taxon>Ecdysozoa</taxon>
        <taxon>Arthropoda</taxon>
        <taxon>Hexapoda</taxon>
        <taxon>Insecta</taxon>
        <taxon>Pterygota</taxon>
        <taxon>Neoptera</taxon>
        <taxon>Endopterygota</taxon>
        <taxon>Diptera</taxon>
        <taxon>Brachycera</taxon>
        <taxon>Muscomorpha</taxon>
        <taxon>Ephydroidea</taxon>
        <taxon>Drosophilidae</taxon>
        <taxon>Drosophila</taxon>
        <taxon>Sophophora</taxon>
    </lineage>
</organism>
<dbReference type="Proteomes" id="UP000001819">
    <property type="component" value="Chromosome X"/>
</dbReference>
<evidence type="ECO:0000256" key="4">
    <source>
        <dbReference type="ARBA" id="ARBA00022801"/>
    </source>
</evidence>
<keyword evidence="8" id="KW-0645">Protease</keyword>
<proteinExistence type="inferred from homology"/>
<dbReference type="RefSeq" id="XP_001354943.3">
    <property type="nucleotide sequence ID" value="XM_001354907.4"/>
</dbReference>
<keyword evidence="7" id="KW-1185">Reference proteome</keyword>
<name>A0A6I8UG42_DROPS</name>
<comment type="similarity">
    <text evidence="2">Belongs to the peptidase M24B family.</text>
</comment>
<dbReference type="InParanoid" id="A0A6I8UG42"/>
<accession>A0A6I8UG42</accession>
<protein>
    <submittedName>
        <fullName evidence="8">Xaa-Pro aminopeptidase 3</fullName>
    </submittedName>
</protein>
<dbReference type="Pfam" id="PF00557">
    <property type="entry name" value="Peptidase_M24"/>
    <property type="match status" value="1"/>
</dbReference>
<dbReference type="PANTHER" id="PTHR43226:SF4">
    <property type="entry name" value="XAA-PRO AMINOPEPTIDASE 3"/>
    <property type="match status" value="1"/>
</dbReference>